<dbReference type="GO" id="GO:0005739">
    <property type="term" value="C:mitochondrion"/>
    <property type="evidence" value="ECO:0007669"/>
    <property type="project" value="UniProtKB-SubCell"/>
</dbReference>
<evidence type="ECO:0000256" key="3">
    <source>
        <dbReference type="ARBA" id="ARBA00004370"/>
    </source>
</evidence>
<reference evidence="10 11" key="1">
    <citation type="journal article" date="2018" name="Sci. Rep.">
        <title>Characterisation of pathogen-specific regions and novel effector candidates in Fusarium oxysporum f. sp. cepae.</title>
        <authorList>
            <person name="Armitage A.D."/>
            <person name="Taylor A."/>
            <person name="Sobczyk M.K."/>
            <person name="Baxter L."/>
            <person name="Greenfield B.P."/>
            <person name="Bates H.J."/>
            <person name="Wilson F."/>
            <person name="Jackson A.C."/>
            <person name="Ott S."/>
            <person name="Harrison R.J."/>
            <person name="Clarkson J.P."/>
        </authorList>
    </citation>
    <scope>NUCLEOTIDE SEQUENCE [LARGE SCALE GENOMIC DNA]</scope>
    <source>
        <strain evidence="10 11">Fo_A13</strain>
    </source>
</reference>
<name>A0A420P6N1_FUSOX</name>
<feature type="region of interest" description="Disordered" evidence="8">
    <location>
        <begin position="1"/>
        <end position="36"/>
    </location>
</feature>
<dbReference type="VEuPathDB" id="FungiDB:FOC4_g10009999"/>
<comment type="similarity">
    <text evidence="4">Belongs to the putative lipase ROG1 family.</text>
</comment>
<dbReference type="VEuPathDB" id="FungiDB:FOZG_14267"/>
<dbReference type="AlphaFoldDB" id="A0A420P6N1"/>
<dbReference type="EMBL" id="MRCX01000001">
    <property type="protein sequence ID" value="RKK88181.1"/>
    <property type="molecule type" value="Genomic_DNA"/>
</dbReference>
<dbReference type="VEuPathDB" id="FungiDB:HZS61_002151"/>
<dbReference type="InterPro" id="IPR029058">
    <property type="entry name" value="AB_hydrolase_fold"/>
</dbReference>
<dbReference type="VEuPathDB" id="FungiDB:FOMG_18285"/>
<dbReference type="Proteomes" id="UP000285084">
    <property type="component" value="Unassembled WGS sequence"/>
</dbReference>
<dbReference type="VEuPathDB" id="FungiDB:FOIG_08634"/>
<keyword evidence="6" id="KW-0496">Mitochondrion</keyword>
<keyword evidence="5" id="KW-0256">Endoplasmic reticulum</keyword>
<dbReference type="PANTHER" id="PTHR48182:SF2">
    <property type="entry name" value="PROTEIN SERAC1"/>
    <property type="match status" value="1"/>
</dbReference>
<accession>A0A420P6N1</accession>
<dbReference type="InterPro" id="IPR007751">
    <property type="entry name" value="DUF676_lipase-like"/>
</dbReference>
<evidence type="ECO:0000256" key="2">
    <source>
        <dbReference type="ARBA" id="ARBA00004240"/>
    </source>
</evidence>
<dbReference type="VEuPathDB" id="FungiDB:FOC1_g10002646"/>
<keyword evidence="7" id="KW-0472">Membrane</keyword>
<feature type="domain" description="DUF676" evidence="9">
    <location>
        <begin position="70"/>
        <end position="192"/>
    </location>
</feature>
<dbReference type="GO" id="GO:0016020">
    <property type="term" value="C:membrane"/>
    <property type="evidence" value="ECO:0007669"/>
    <property type="project" value="UniProtKB-SubCell"/>
</dbReference>
<sequence>MKRLHTRIKHSAQGSNPVPEASGASQLVPSGAPAGQPKPVVETPLLGLIQLWPDPDLESASHMQTEVDLVAIHGLGGHACKTWRDGEKLWLRDFLPHDVPNARVLTFGYNAGVAFTQSKSNIRDFATSLLEGIRNFRRKNKEADRKMIFLCHSLGGIVFKQALVIAHEKETRYGSIEEAVAGVIFLGTPHRGADIAY</sequence>
<evidence type="ECO:0000256" key="8">
    <source>
        <dbReference type="SAM" id="MobiDB-lite"/>
    </source>
</evidence>
<evidence type="ECO:0000256" key="6">
    <source>
        <dbReference type="ARBA" id="ARBA00023128"/>
    </source>
</evidence>
<proteinExistence type="inferred from homology"/>
<evidence type="ECO:0000256" key="4">
    <source>
        <dbReference type="ARBA" id="ARBA00007920"/>
    </source>
</evidence>
<evidence type="ECO:0000256" key="7">
    <source>
        <dbReference type="ARBA" id="ARBA00023136"/>
    </source>
</evidence>
<dbReference type="InterPro" id="IPR052374">
    <property type="entry name" value="SERAC1"/>
</dbReference>
<evidence type="ECO:0000256" key="1">
    <source>
        <dbReference type="ARBA" id="ARBA00004173"/>
    </source>
</evidence>
<organism evidence="10 11">
    <name type="scientific">Fusarium oxysporum</name>
    <name type="common">Fusarium vascular wilt</name>
    <dbReference type="NCBI Taxonomy" id="5507"/>
    <lineage>
        <taxon>Eukaryota</taxon>
        <taxon>Fungi</taxon>
        <taxon>Dikarya</taxon>
        <taxon>Ascomycota</taxon>
        <taxon>Pezizomycotina</taxon>
        <taxon>Sordariomycetes</taxon>
        <taxon>Hypocreomycetidae</taxon>
        <taxon>Hypocreales</taxon>
        <taxon>Nectriaceae</taxon>
        <taxon>Fusarium</taxon>
        <taxon>Fusarium oxysporum species complex</taxon>
    </lineage>
</organism>
<dbReference type="PANTHER" id="PTHR48182">
    <property type="entry name" value="PROTEIN SERAC1"/>
    <property type="match status" value="1"/>
</dbReference>
<evidence type="ECO:0000313" key="10">
    <source>
        <dbReference type="EMBL" id="RKK88181.1"/>
    </source>
</evidence>
<evidence type="ECO:0000259" key="9">
    <source>
        <dbReference type="Pfam" id="PF05057"/>
    </source>
</evidence>
<dbReference type="SUPFAM" id="SSF53474">
    <property type="entry name" value="alpha/beta-Hydrolases"/>
    <property type="match status" value="1"/>
</dbReference>
<protein>
    <recommendedName>
        <fullName evidence="9">DUF676 domain-containing protein</fullName>
    </recommendedName>
</protein>
<dbReference type="Gene3D" id="3.40.50.1820">
    <property type="entry name" value="alpha/beta hydrolase"/>
    <property type="match status" value="1"/>
</dbReference>
<dbReference type="VEuPathDB" id="FungiDB:FOXG_14990"/>
<comment type="caution">
    <text evidence="10">The sequence shown here is derived from an EMBL/GenBank/DDBJ whole genome shotgun (WGS) entry which is preliminary data.</text>
</comment>
<dbReference type="Pfam" id="PF05057">
    <property type="entry name" value="DUF676"/>
    <property type="match status" value="1"/>
</dbReference>
<evidence type="ECO:0000256" key="5">
    <source>
        <dbReference type="ARBA" id="ARBA00022824"/>
    </source>
</evidence>
<feature type="compositionally biased region" description="Basic residues" evidence="8">
    <location>
        <begin position="1"/>
        <end position="10"/>
    </location>
</feature>
<comment type="subcellular location">
    <subcellularLocation>
        <location evidence="2">Endoplasmic reticulum</location>
    </subcellularLocation>
    <subcellularLocation>
        <location evidence="3">Membrane</location>
    </subcellularLocation>
    <subcellularLocation>
        <location evidence="1">Mitochondrion</location>
    </subcellularLocation>
</comment>
<gene>
    <name evidence="10" type="ORF">BFJ69_g38</name>
</gene>
<evidence type="ECO:0000313" key="11">
    <source>
        <dbReference type="Proteomes" id="UP000285084"/>
    </source>
</evidence>
<dbReference type="GO" id="GO:0005783">
    <property type="term" value="C:endoplasmic reticulum"/>
    <property type="evidence" value="ECO:0007669"/>
    <property type="project" value="UniProtKB-SubCell"/>
</dbReference>